<gene>
    <name evidence="2" type="ORF">B9Z19DRAFT_1118013</name>
</gene>
<name>A0A2T7A9R0_TUBBO</name>
<reference evidence="2 3" key="1">
    <citation type="submission" date="2017-04" db="EMBL/GenBank/DDBJ databases">
        <title>Draft genome sequence of Tuber borchii Vittad., a whitish edible truffle.</title>
        <authorList>
            <consortium name="DOE Joint Genome Institute"/>
            <person name="Murat C."/>
            <person name="Kuo A."/>
            <person name="Barry K.W."/>
            <person name="Clum A."/>
            <person name="Dockter R.B."/>
            <person name="Fauchery L."/>
            <person name="Iotti M."/>
            <person name="Kohler A."/>
            <person name="Labutti K."/>
            <person name="Lindquist E.A."/>
            <person name="Lipzen A."/>
            <person name="Ohm R.A."/>
            <person name="Wang M."/>
            <person name="Grigoriev I.V."/>
            <person name="Zambonelli A."/>
            <person name="Martin F.M."/>
        </authorList>
    </citation>
    <scope>NUCLEOTIDE SEQUENCE [LARGE SCALE GENOMIC DNA]</scope>
    <source>
        <strain evidence="2 3">Tbo3840</strain>
    </source>
</reference>
<protein>
    <submittedName>
        <fullName evidence="2">Uncharacterized protein</fullName>
    </submittedName>
</protein>
<feature type="compositionally biased region" description="Basic and acidic residues" evidence="1">
    <location>
        <begin position="135"/>
        <end position="152"/>
    </location>
</feature>
<organism evidence="2 3">
    <name type="scientific">Tuber borchii</name>
    <name type="common">White truffle</name>
    <dbReference type="NCBI Taxonomy" id="42251"/>
    <lineage>
        <taxon>Eukaryota</taxon>
        <taxon>Fungi</taxon>
        <taxon>Dikarya</taxon>
        <taxon>Ascomycota</taxon>
        <taxon>Pezizomycotina</taxon>
        <taxon>Pezizomycetes</taxon>
        <taxon>Pezizales</taxon>
        <taxon>Tuberaceae</taxon>
        <taxon>Tuber</taxon>
    </lineage>
</organism>
<keyword evidence="3" id="KW-1185">Reference proteome</keyword>
<sequence length="165" mass="17993">MSASTKIWATMNTFGKWAQKNPTLTASLGGTGLLIASQQYGRWSIGADINNLRCELAAIDSKITAISTSKLADLQPRQEFTKRPVFKMKAIDDDKTEMGECVKDGEKPSKCIIELEDFPGPEIIKKCMKEALSRVHPGEDRPEVDNCGKAEMGESVEGVEELGAA</sequence>
<dbReference type="Proteomes" id="UP000244722">
    <property type="component" value="Unassembled WGS sequence"/>
</dbReference>
<feature type="region of interest" description="Disordered" evidence="1">
    <location>
        <begin position="135"/>
        <end position="165"/>
    </location>
</feature>
<evidence type="ECO:0000313" key="2">
    <source>
        <dbReference type="EMBL" id="PUU84432.1"/>
    </source>
</evidence>
<comment type="caution">
    <text evidence="2">The sequence shown here is derived from an EMBL/GenBank/DDBJ whole genome shotgun (WGS) entry which is preliminary data.</text>
</comment>
<dbReference type="AlphaFoldDB" id="A0A2T7A9R0"/>
<proteinExistence type="predicted"/>
<evidence type="ECO:0000313" key="3">
    <source>
        <dbReference type="Proteomes" id="UP000244722"/>
    </source>
</evidence>
<evidence type="ECO:0000256" key="1">
    <source>
        <dbReference type="SAM" id="MobiDB-lite"/>
    </source>
</evidence>
<accession>A0A2T7A9R0</accession>
<dbReference type="EMBL" id="NESQ01000001">
    <property type="protein sequence ID" value="PUU84432.1"/>
    <property type="molecule type" value="Genomic_DNA"/>
</dbReference>